<keyword evidence="5" id="KW-0410">Iron transport</keyword>
<keyword evidence="10" id="KW-0472">Membrane</keyword>
<organism evidence="12 13">
    <name type="scientific">Entomobacter blattae</name>
    <dbReference type="NCBI Taxonomy" id="2762277"/>
    <lineage>
        <taxon>Bacteria</taxon>
        <taxon>Pseudomonadati</taxon>
        <taxon>Pseudomonadota</taxon>
        <taxon>Alphaproteobacteria</taxon>
        <taxon>Acetobacterales</taxon>
        <taxon>Acetobacteraceae</taxon>
        <taxon>Entomobacter</taxon>
    </lineage>
</organism>
<dbReference type="InterPro" id="IPR003439">
    <property type="entry name" value="ABC_transporter-like_ATP-bd"/>
</dbReference>
<sequence>MRFLRAENLDVGYHHVRVIHNLSLEPLPQGEVTSLLGPNGSGKSTLLRAIAGLEKIGKQGKVFVGEQDISRISVLERSKICVYLPQSLPPRIHMQVLETVVTARKIAASSPNAASYLDEVDEVLEILARLKIDDLALSYLDELSGGQRQLVGLAQALACRPHLLLLDEPLSALDMNRQFSVMDVIGEETIRRNMITVMVLHDLNIAMQKTDRVVMLQKGRIYAYGQPREVITPAALSDVYHVQARIEPCSKGLLHVMVDGVSEELS</sequence>
<dbReference type="CDD" id="cd03214">
    <property type="entry name" value="ABC_Iron-Siderophores_B12_Hemin"/>
    <property type="match status" value="1"/>
</dbReference>
<evidence type="ECO:0000256" key="7">
    <source>
        <dbReference type="ARBA" id="ARBA00022840"/>
    </source>
</evidence>
<dbReference type="FunFam" id="3.40.50.300:FF:000134">
    <property type="entry name" value="Iron-enterobactin ABC transporter ATP-binding protein"/>
    <property type="match status" value="1"/>
</dbReference>
<dbReference type="GO" id="GO:0016887">
    <property type="term" value="F:ATP hydrolysis activity"/>
    <property type="evidence" value="ECO:0007669"/>
    <property type="project" value="InterPro"/>
</dbReference>
<evidence type="ECO:0000256" key="4">
    <source>
        <dbReference type="ARBA" id="ARBA00022475"/>
    </source>
</evidence>
<dbReference type="PROSITE" id="PS00211">
    <property type="entry name" value="ABC_TRANSPORTER_1"/>
    <property type="match status" value="1"/>
</dbReference>
<dbReference type="GO" id="GO:0006826">
    <property type="term" value="P:iron ion transport"/>
    <property type="evidence" value="ECO:0007669"/>
    <property type="project" value="UniProtKB-KW"/>
</dbReference>
<keyword evidence="6" id="KW-0547">Nucleotide-binding</keyword>
<dbReference type="InterPro" id="IPR051535">
    <property type="entry name" value="Siderophore_ABC-ATPase"/>
</dbReference>
<feature type="domain" description="ABC transporter" evidence="11">
    <location>
        <begin position="4"/>
        <end position="243"/>
    </location>
</feature>
<keyword evidence="4" id="KW-1003">Cell membrane</keyword>
<evidence type="ECO:0000256" key="10">
    <source>
        <dbReference type="ARBA" id="ARBA00023136"/>
    </source>
</evidence>
<dbReference type="SMART" id="SM00382">
    <property type="entry name" value="AAA"/>
    <property type="match status" value="1"/>
</dbReference>
<name>A0A7H1NRW2_9PROT</name>
<dbReference type="Proteomes" id="UP000516349">
    <property type="component" value="Chromosome"/>
</dbReference>
<evidence type="ECO:0000259" key="11">
    <source>
        <dbReference type="PROSITE" id="PS50893"/>
    </source>
</evidence>
<dbReference type="InterPro" id="IPR017871">
    <property type="entry name" value="ABC_transporter-like_CS"/>
</dbReference>
<protein>
    <submittedName>
        <fullName evidence="12">Fe(3+) dicitrate transport ATP-binding protein FecE</fullName>
    </submittedName>
</protein>
<keyword evidence="9" id="KW-0406">Ion transport</keyword>
<dbReference type="PANTHER" id="PTHR42771:SF7">
    <property type="entry name" value="ABC-TYPE COBALAMIN_FE3+-SIDEROPHORES TRANSPORT SYSTEM, ATPASE COMPONENT"/>
    <property type="match status" value="1"/>
</dbReference>
<dbReference type="Gene3D" id="3.40.50.300">
    <property type="entry name" value="P-loop containing nucleotide triphosphate hydrolases"/>
    <property type="match status" value="1"/>
</dbReference>
<dbReference type="PANTHER" id="PTHR42771">
    <property type="entry name" value="IRON(3+)-HYDROXAMATE IMPORT ATP-BINDING PROTEIN FHUC"/>
    <property type="match status" value="1"/>
</dbReference>
<dbReference type="PROSITE" id="PS50893">
    <property type="entry name" value="ABC_TRANSPORTER_2"/>
    <property type="match status" value="1"/>
</dbReference>
<evidence type="ECO:0000256" key="2">
    <source>
        <dbReference type="ARBA" id="ARBA00005417"/>
    </source>
</evidence>
<keyword evidence="7 12" id="KW-0067">ATP-binding</keyword>
<evidence type="ECO:0000256" key="9">
    <source>
        <dbReference type="ARBA" id="ARBA00023065"/>
    </source>
</evidence>
<evidence type="ECO:0000256" key="1">
    <source>
        <dbReference type="ARBA" id="ARBA00004202"/>
    </source>
</evidence>
<keyword evidence="8" id="KW-0408">Iron</keyword>
<dbReference type="RefSeq" id="WP_203412779.1">
    <property type="nucleotide sequence ID" value="NZ_CP060244.1"/>
</dbReference>
<dbReference type="SUPFAM" id="SSF52540">
    <property type="entry name" value="P-loop containing nucleoside triphosphate hydrolases"/>
    <property type="match status" value="1"/>
</dbReference>
<evidence type="ECO:0000256" key="5">
    <source>
        <dbReference type="ARBA" id="ARBA00022496"/>
    </source>
</evidence>
<keyword evidence="3" id="KW-0813">Transport</keyword>
<dbReference type="EMBL" id="CP060244">
    <property type="protein sequence ID" value="QNT78522.1"/>
    <property type="molecule type" value="Genomic_DNA"/>
</dbReference>
<gene>
    <name evidence="12" type="primary">fecE_2</name>
    <name evidence="12" type="ORF">JGUZn3_12960</name>
</gene>
<dbReference type="GO" id="GO:0005524">
    <property type="term" value="F:ATP binding"/>
    <property type="evidence" value="ECO:0007669"/>
    <property type="project" value="UniProtKB-KW"/>
</dbReference>
<comment type="similarity">
    <text evidence="2">Belongs to the ABC transporter superfamily.</text>
</comment>
<accession>A0A7H1NRW2</accession>
<dbReference type="InterPro" id="IPR003593">
    <property type="entry name" value="AAA+_ATPase"/>
</dbReference>
<dbReference type="Pfam" id="PF00005">
    <property type="entry name" value="ABC_tran"/>
    <property type="match status" value="1"/>
</dbReference>
<evidence type="ECO:0000256" key="3">
    <source>
        <dbReference type="ARBA" id="ARBA00022448"/>
    </source>
</evidence>
<evidence type="ECO:0000256" key="8">
    <source>
        <dbReference type="ARBA" id="ARBA00023004"/>
    </source>
</evidence>
<dbReference type="InterPro" id="IPR027417">
    <property type="entry name" value="P-loop_NTPase"/>
</dbReference>
<keyword evidence="13" id="KW-1185">Reference proteome</keyword>
<reference evidence="12 13" key="1">
    <citation type="submission" date="2020-08" db="EMBL/GenBank/DDBJ databases">
        <title>Complete genome sequence of Entomobacter blattae G55GP.</title>
        <authorList>
            <person name="Poehlein A."/>
            <person name="Guzman J."/>
            <person name="Daniel R."/>
            <person name="Vilcinskas A."/>
        </authorList>
    </citation>
    <scope>NUCLEOTIDE SEQUENCE [LARGE SCALE GENOMIC DNA]</scope>
    <source>
        <strain evidence="12 13">G55GP</strain>
    </source>
</reference>
<comment type="subcellular location">
    <subcellularLocation>
        <location evidence="1">Cell membrane</location>
        <topology evidence="1">Peripheral membrane protein</topology>
    </subcellularLocation>
</comment>
<dbReference type="GO" id="GO:0005886">
    <property type="term" value="C:plasma membrane"/>
    <property type="evidence" value="ECO:0007669"/>
    <property type="project" value="UniProtKB-SubCell"/>
</dbReference>
<proteinExistence type="inferred from homology"/>
<evidence type="ECO:0000256" key="6">
    <source>
        <dbReference type="ARBA" id="ARBA00022741"/>
    </source>
</evidence>
<evidence type="ECO:0000313" key="13">
    <source>
        <dbReference type="Proteomes" id="UP000516349"/>
    </source>
</evidence>
<dbReference type="AlphaFoldDB" id="A0A7H1NRW2"/>
<evidence type="ECO:0000313" key="12">
    <source>
        <dbReference type="EMBL" id="QNT78522.1"/>
    </source>
</evidence>
<dbReference type="KEGG" id="ebla:JGUZn3_12960"/>